<feature type="compositionally biased region" description="Low complexity" evidence="1">
    <location>
        <begin position="254"/>
        <end position="271"/>
    </location>
</feature>
<protein>
    <submittedName>
        <fullName evidence="3">Uncharacterized protein</fullName>
    </submittedName>
</protein>
<dbReference type="Proteomes" id="UP000035009">
    <property type="component" value="Unassembled WGS sequence"/>
</dbReference>
<feature type="transmembrane region" description="Helical" evidence="2">
    <location>
        <begin position="83"/>
        <end position="104"/>
    </location>
</feature>
<dbReference type="RefSeq" id="WP_008379056.1">
    <property type="nucleotide sequence ID" value="NZ_BAOP01000015.1"/>
</dbReference>
<organism evidence="3 4">
    <name type="scientific">Gordonia malaquae NBRC 108250</name>
    <dbReference type="NCBI Taxonomy" id="1223542"/>
    <lineage>
        <taxon>Bacteria</taxon>
        <taxon>Bacillati</taxon>
        <taxon>Actinomycetota</taxon>
        <taxon>Actinomycetes</taxon>
        <taxon>Mycobacteriales</taxon>
        <taxon>Gordoniaceae</taxon>
        <taxon>Gordonia</taxon>
    </lineage>
</organism>
<dbReference type="Pfam" id="PF17270">
    <property type="entry name" value="DUF5336"/>
    <property type="match status" value="1"/>
</dbReference>
<dbReference type="InterPro" id="IPR035166">
    <property type="entry name" value="DUF5336"/>
</dbReference>
<dbReference type="AlphaFoldDB" id="M3UWY1"/>
<dbReference type="eggNOG" id="ENOG5033B2S">
    <property type="taxonomic scope" value="Bacteria"/>
</dbReference>
<keyword evidence="4" id="KW-1185">Reference proteome</keyword>
<dbReference type="OrthoDB" id="4382062at2"/>
<feature type="compositionally biased region" description="Polar residues" evidence="1">
    <location>
        <begin position="274"/>
        <end position="286"/>
    </location>
</feature>
<feature type="transmembrane region" description="Helical" evidence="2">
    <location>
        <begin position="174"/>
        <end position="193"/>
    </location>
</feature>
<accession>M3UWY1</accession>
<evidence type="ECO:0000256" key="2">
    <source>
        <dbReference type="SAM" id="Phobius"/>
    </source>
</evidence>
<reference evidence="3 4" key="1">
    <citation type="submission" date="2013-02" db="EMBL/GenBank/DDBJ databases">
        <title>Whole genome shotgun sequence of Gordonia malaquae NBRC 108250.</title>
        <authorList>
            <person name="Yoshida I."/>
            <person name="Hosoyama A."/>
            <person name="Tsuchikane K."/>
            <person name="Ando Y."/>
            <person name="Baba S."/>
            <person name="Ohji S."/>
            <person name="Hamada M."/>
            <person name="Tamura T."/>
            <person name="Yamazoe A."/>
            <person name="Yamazaki S."/>
            <person name="Fujita N."/>
        </authorList>
    </citation>
    <scope>NUCLEOTIDE SEQUENCE [LARGE SCALE GENOMIC DNA]</scope>
    <source>
        <strain evidence="3 4">NBRC 108250</strain>
    </source>
</reference>
<gene>
    <name evidence="3" type="ORF">GM1_015_00560</name>
</gene>
<dbReference type="EMBL" id="BAOP01000015">
    <property type="protein sequence ID" value="GAC80182.1"/>
    <property type="molecule type" value="Genomic_DNA"/>
</dbReference>
<dbReference type="STRING" id="410332.SAMN04488550_1055"/>
<keyword evidence="2" id="KW-0472">Membrane</keyword>
<sequence>MTYPQSGGYGYGQDPQGAQNQQYGQQGYDPAQGQYGQAAQYGQQAQAQYGQQAQDPYGQQAQYGYGAPQAPAPSQGLPANTPAIVAAVIGALGVITLFCGFAEAYSDIGMKLFESFYTAPYLAVVVAGLIALSTFVLGAEKWAIGTVFASTVAAAVVTVLVFATTEGENGTGAIILLITSILAAIAAVVWLLIEGGQIKLAPADAAATAGSVGYAAPAADQYAAAPQTADPYAAQQQAAAQQAQQPAAGYGYGYGQQAQGQAPATQQPEAQGYTPATQAISTNQQPAAGYGQPAGDVNATTAFVKPNTDPGAATPQSEQQ</sequence>
<name>M3UWY1_GORML</name>
<evidence type="ECO:0000256" key="1">
    <source>
        <dbReference type="SAM" id="MobiDB-lite"/>
    </source>
</evidence>
<comment type="caution">
    <text evidence="3">The sequence shown here is derived from an EMBL/GenBank/DDBJ whole genome shotgun (WGS) entry which is preliminary data.</text>
</comment>
<feature type="region of interest" description="Disordered" evidence="1">
    <location>
        <begin position="254"/>
        <end position="320"/>
    </location>
</feature>
<proteinExistence type="predicted"/>
<evidence type="ECO:0000313" key="3">
    <source>
        <dbReference type="EMBL" id="GAC80182.1"/>
    </source>
</evidence>
<keyword evidence="2" id="KW-0812">Transmembrane</keyword>
<keyword evidence="2" id="KW-1133">Transmembrane helix</keyword>
<feature type="region of interest" description="Disordered" evidence="1">
    <location>
        <begin position="1"/>
        <end position="39"/>
    </location>
</feature>
<feature type="transmembrane region" description="Helical" evidence="2">
    <location>
        <begin position="142"/>
        <end position="162"/>
    </location>
</feature>
<feature type="transmembrane region" description="Helical" evidence="2">
    <location>
        <begin position="116"/>
        <end position="136"/>
    </location>
</feature>
<feature type="compositionally biased region" description="Low complexity" evidence="1">
    <location>
        <begin position="12"/>
        <end position="39"/>
    </location>
</feature>
<evidence type="ECO:0000313" key="4">
    <source>
        <dbReference type="Proteomes" id="UP000035009"/>
    </source>
</evidence>